<evidence type="ECO:0000256" key="1">
    <source>
        <dbReference type="ARBA" id="ARBA00009232"/>
    </source>
</evidence>
<keyword evidence="4 5" id="KW-0234">DNA repair</keyword>
<proteinExistence type="inferred from homology"/>
<dbReference type="InterPro" id="IPR003180">
    <property type="entry name" value="MPG"/>
</dbReference>
<dbReference type="NCBIfam" id="TIGR00567">
    <property type="entry name" value="3mg"/>
    <property type="match status" value="1"/>
</dbReference>
<reference evidence="7" key="1">
    <citation type="submission" date="2017-10" db="EMBL/GenBank/DDBJ databases">
        <authorList>
            <person name="Gaisin V.A."/>
            <person name="Rysina M.S."/>
            <person name="Grouzdev D.S."/>
        </authorList>
    </citation>
    <scope>NUCLEOTIDE SEQUENCE [LARGE SCALE GENOMIC DNA]</scope>
    <source>
        <strain evidence="7">V1</strain>
    </source>
</reference>
<sequence length="208" mass="22862">MGKLGEDFFTKPTLLLAELLLGKVFVHNAADGRCYKGRIVETEAYLAEGDEACHAFRGMTKRNKVMYGSPGTLYVYFTYGCHNLMNIVTEPEGVAGAVLIRAMEPMSGIEEMKKNRDIMRTVDLMNGPGKLTSAMDITLEHNGLSLSSDTVYLEEGENFPPSVISSSKRIGITKSADLFWRRYIAGNAFVSKSKPGPPPGKKKTLLES</sequence>
<dbReference type="GO" id="GO:0003677">
    <property type="term" value="F:DNA binding"/>
    <property type="evidence" value="ECO:0007669"/>
    <property type="project" value="InterPro"/>
</dbReference>
<gene>
    <name evidence="6" type="ORF">CR164_02765</name>
</gene>
<dbReference type="InterPro" id="IPR011034">
    <property type="entry name" value="Formyl_transferase-like_C_sf"/>
</dbReference>
<dbReference type="GO" id="GO:0006284">
    <property type="term" value="P:base-excision repair"/>
    <property type="evidence" value="ECO:0007669"/>
    <property type="project" value="InterPro"/>
</dbReference>
<dbReference type="PANTHER" id="PTHR10429">
    <property type="entry name" value="DNA-3-METHYLADENINE GLYCOSYLASE"/>
    <property type="match status" value="1"/>
</dbReference>
<accession>A0A317TA27</accession>
<evidence type="ECO:0000256" key="4">
    <source>
        <dbReference type="ARBA" id="ARBA00023204"/>
    </source>
</evidence>
<keyword evidence="3 5" id="KW-0378">Hydrolase</keyword>
<dbReference type="Pfam" id="PF02245">
    <property type="entry name" value="Pur_DNA_glyco"/>
    <property type="match status" value="1"/>
</dbReference>
<dbReference type="RefSeq" id="WP_110022403.1">
    <property type="nucleotide sequence ID" value="NZ_PDNZ01000002.1"/>
</dbReference>
<protein>
    <recommendedName>
        <fullName evidence="5">Putative 3-methyladenine DNA glycosylase</fullName>
        <ecNumber evidence="5">3.2.2.-</ecNumber>
    </recommendedName>
</protein>
<dbReference type="OrthoDB" id="9794313at2"/>
<keyword evidence="2 5" id="KW-0227">DNA damage</keyword>
<dbReference type="EC" id="3.2.2.-" evidence="5"/>
<dbReference type="PANTHER" id="PTHR10429:SF0">
    <property type="entry name" value="DNA-3-METHYLADENINE GLYCOSYLASE"/>
    <property type="match status" value="1"/>
</dbReference>
<dbReference type="InterPro" id="IPR036995">
    <property type="entry name" value="MPG_sf"/>
</dbReference>
<evidence type="ECO:0000256" key="5">
    <source>
        <dbReference type="HAMAP-Rule" id="MF_00527"/>
    </source>
</evidence>
<dbReference type="GO" id="GO:0003905">
    <property type="term" value="F:alkylbase DNA N-glycosylase activity"/>
    <property type="evidence" value="ECO:0007669"/>
    <property type="project" value="InterPro"/>
</dbReference>
<comment type="caution">
    <text evidence="6">The sequence shown here is derived from an EMBL/GenBank/DDBJ whole genome shotgun (WGS) entry which is preliminary data.</text>
</comment>
<name>A0A317TA27_9CHLB</name>
<dbReference type="CDD" id="cd00540">
    <property type="entry name" value="AAG"/>
    <property type="match status" value="1"/>
</dbReference>
<dbReference type="Proteomes" id="UP000246278">
    <property type="component" value="Unassembled WGS sequence"/>
</dbReference>
<dbReference type="Gene3D" id="3.10.300.10">
    <property type="entry name" value="Methylpurine-DNA glycosylase (MPG)"/>
    <property type="match status" value="1"/>
</dbReference>
<dbReference type="NCBIfam" id="NF002003">
    <property type="entry name" value="PRK00802.1-3"/>
    <property type="match status" value="1"/>
</dbReference>
<comment type="similarity">
    <text evidence="1 5">Belongs to the DNA glycosylase MPG family.</text>
</comment>
<evidence type="ECO:0000313" key="6">
    <source>
        <dbReference type="EMBL" id="PWW82687.1"/>
    </source>
</evidence>
<organism evidence="6 7">
    <name type="scientific">Prosthecochloris marina</name>
    <dbReference type="NCBI Taxonomy" id="2017681"/>
    <lineage>
        <taxon>Bacteria</taxon>
        <taxon>Pseudomonadati</taxon>
        <taxon>Chlorobiota</taxon>
        <taxon>Chlorobiia</taxon>
        <taxon>Chlorobiales</taxon>
        <taxon>Chlorobiaceae</taxon>
        <taxon>Prosthecochloris</taxon>
    </lineage>
</organism>
<dbReference type="EMBL" id="PDNZ01000002">
    <property type="protein sequence ID" value="PWW82687.1"/>
    <property type="molecule type" value="Genomic_DNA"/>
</dbReference>
<dbReference type="SUPFAM" id="SSF50486">
    <property type="entry name" value="FMT C-terminal domain-like"/>
    <property type="match status" value="1"/>
</dbReference>
<dbReference type="AlphaFoldDB" id="A0A317TA27"/>
<evidence type="ECO:0000256" key="2">
    <source>
        <dbReference type="ARBA" id="ARBA00022763"/>
    </source>
</evidence>
<keyword evidence="7" id="KW-1185">Reference proteome</keyword>
<evidence type="ECO:0000313" key="7">
    <source>
        <dbReference type="Proteomes" id="UP000246278"/>
    </source>
</evidence>
<evidence type="ECO:0000256" key="3">
    <source>
        <dbReference type="ARBA" id="ARBA00022801"/>
    </source>
</evidence>
<dbReference type="HAMAP" id="MF_00527">
    <property type="entry name" value="3MGH"/>
    <property type="match status" value="1"/>
</dbReference>
<dbReference type="FunFam" id="3.10.300.10:FF:000001">
    <property type="entry name" value="Putative 3-methyladenine DNA glycosylase"/>
    <property type="match status" value="1"/>
</dbReference>